<dbReference type="Proteomes" id="UP000492820">
    <property type="component" value="Unassembled WGS sequence"/>
</dbReference>
<dbReference type="SUPFAM" id="SSF54928">
    <property type="entry name" value="RNA-binding domain, RBD"/>
    <property type="match status" value="3"/>
</dbReference>
<dbReference type="InterPro" id="IPR000504">
    <property type="entry name" value="RRM_dom"/>
</dbReference>
<gene>
    <name evidence="4" type="ORF">EgrG_000805800</name>
</gene>
<dbReference type="WBParaSite" id="EgrG_000805800">
    <property type="protein sequence ID" value="EgrG_000805800"/>
    <property type="gene ID" value="EgrG_000805800"/>
</dbReference>
<evidence type="ECO:0000313" key="4">
    <source>
        <dbReference type="EMBL" id="CDS15656.1"/>
    </source>
</evidence>
<dbReference type="Gene3D" id="3.30.70.330">
    <property type="match status" value="3"/>
</dbReference>
<keyword evidence="1 2" id="KW-0694">RNA-binding</keyword>
<sequence length="380" mass="42625">MHLSGNPRASERVNDKIRDPIQRESLAKRLVLRNMCSVKLSNLPKRYNYSALLELVPDMVACRVFYDPISRKPKNYVYVELSSNEIALKCVNKVNNKEFQGKRLNASVGGGLSECVDDYIPCSLRLYNLHWKTTKGEVARHFPGSISINIPTRMGRSCVDRRQSGVANLMFGTVEEAIAAVDEKQGCVIRGRRVSVHFCPKKVKSKIIGLVVYGLKKTTTEDEVRALFPQASKVEMYPLGGFAVLHYALIEDCKLDKKNAMGAELKKRKLKIVFKFQSGNHEEMRPEAITEAKQKNPSPLIFVKNLGRSATEEQVSSLFPKAKIVSMPRKGKACRGYAILDCKSVIAAKRILAKSYVFEGRTLVVQPASGKKFELKRSIV</sequence>
<dbReference type="EMBL" id="LK028576">
    <property type="protein sequence ID" value="CDS15656.1"/>
    <property type="molecule type" value="Genomic_DNA"/>
</dbReference>
<dbReference type="PANTHER" id="PTHR23236:SF95">
    <property type="entry name" value="NUCLEOLAR PROTEIN 13"/>
    <property type="match status" value="1"/>
</dbReference>
<evidence type="ECO:0000259" key="3">
    <source>
        <dbReference type="PROSITE" id="PS50102"/>
    </source>
</evidence>
<dbReference type="OrthoDB" id="167718at2759"/>
<evidence type="ECO:0000313" key="6">
    <source>
        <dbReference type="WBParaSite" id="EgrG_000805800"/>
    </source>
</evidence>
<dbReference type="GO" id="GO:0003723">
    <property type="term" value="F:RNA binding"/>
    <property type="evidence" value="ECO:0007669"/>
    <property type="project" value="UniProtKB-UniRule"/>
</dbReference>
<dbReference type="SMART" id="SM00360">
    <property type="entry name" value="RRM"/>
    <property type="match status" value="4"/>
</dbReference>
<dbReference type="AlphaFoldDB" id="A0A068W863"/>
<feature type="domain" description="RRM" evidence="3">
    <location>
        <begin position="36"/>
        <end position="111"/>
    </location>
</feature>
<dbReference type="CDD" id="cd00590">
    <property type="entry name" value="RRM_SF"/>
    <property type="match status" value="2"/>
</dbReference>
<dbReference type="Pfam" id="PF00076">
    <property type="entry name" value="RRM_1"/>
    <property type="match status" value="1"/>
</dbReference>
<dbReference type="InterPro" id="IPR012677">
    <property type="entry name" value="Nucleotide-bd_a/b_plait_sf"/>
</dbReference>
<dbReference type="InterPro" id="IPR035979">
    <property type="entry name" value="RBD_domain_sf"/>
</dbReference>
<dbReference type="PROSITE" id="PS50102">
    <property type="entry name" value="RRM"/>
    <property type="match status" value="1"/>
</dbReference>
<evidence type="ECO:0000256" key="1">
    <source>
        <dbReference type="ARBA" id="ARBA00022884"/>
    </source>
</evidence>
<proteinExistence type="predicted"/>
<organism evidence="4">
    <name type="scientific">Echinococcus granulosus</name>
    <name type="common">Hydatid tapeworm</name>
    <dbReference type="NCBI Taxonomy" id="6210"/>
    <lineage>
        <taxon>Eukaryota</taxon>
        <taxon>Metazoa</taxon>
        <taxon>Spiralia</taxon>
        <taxon>Lophotrochozoa</taxon>
        <taxon>Platyhelminthes</taxon>
        <taxon>Cestoda</taxon>
        <taxon>Eucestoda</taxon>
        <taxon>Cyclophyllidea</taxon>
        <taxon>Taeniidae</taxon>
        <taxon>Echinococcus</taxon>
        <taxon>Echinococcus granulosus group</taxon>
    </lineage>
</organism>
<reference evidence="4" key="2">
    <citation type="submission" date="2014-06" db="EMBL/GenBank/DDBJ databases">
        <authorList>
            <person name="Aslett M."/>
        </authorList>
    </citation>
    <scope>NUCLEOTIDE SEQUENCE</scope>
</reference>
<evidence type="ECO:0000313" key="5">
    <source>
        <dbReference type="Proteomes" id="UP000492820"/>
    </source>
</evidence>
<accession>A0A068W863</accession>
<evidence type="ECO:0000256" key="2">
    <source>
        <dbReference type="PROSITE-ProRule" id="PRU00176"/>
    </source>
</evidence>
<dbReference type="PANTHER" id="PTHR23236">
    <property type="entry name" value="EUKARYOTIC TRANSLATION INITIATION FACTOR 4B/4H"/>
    <property type="match status" value="1"/>
</dbReference>
<reference evidence="6" key="3">
    <citation type="submission" date="2020-10" db="UniProtKB">
        <authorList>
            <consortium name="WormBaseParasite"/>
        </authorList>
    </citation>
    <scope>IDENTIFICATION</scope>
</reference>
<dbReference type="GO" id="GO:0005730">
    <property type="term" value="C:nucleolus"/>
    <property type="evidence" value="ECO:0007669"/>
    <property type="project" value="TreeGrafter"/>
</dbReference>
<protein>
    <submittedName>
        <fullName evidence="4 6">Nucleolin</fullName>
    </submittedName>
</protein>
<name>A0A068W863_ECHGR</name>
<reference evidence="4 5" key="1">
    <citation type="journal article" date="2013" name="Nature">
        <title>The genomes of four tapeworm species reveal adaptations to parasitism.</title>
        <authorList>
            <person name="Tsai I.J."/>
            <person name="Zarowiecki M."/>
            <person name="Holroyd N."/>
            <person name="Garciarrubio A."/>
            <person name="Sanchez-Flores A."/>
            <person name="Brooks K.L."/>
            <person name="Tracey A."/>
            <person name="Bobes R.J."/>
            <person name="Fragoso G."/>
            <person name="Sciutto E."/>
            <person name="Aslett M."/>
            <person name="Beasley H."/>
            <person name="Bennett H.M."/>
            <person name="Cai J."/>
            <person name="Camicia F."/>
            <person name="Clark R."/>
            <person name="Cucher M."/>
            <person name="De Silva N."/>
            <person name="Day T.A."/>
            <person name="Deplazes P."/>
            <person name="Estrada K."/>
            <person name="Fernandez C."/>
            <person name="Holland P.W."/>
            <person name="Hou J."/>
            <person name="Hu S."/>
            <person name="Huckvale T."/>
            <person name="Hung S.S."/>
            <person name="Kamenetzky L."/>
            <person name="Keane J.A."/>
            <person name="Kiss F."/>
            <person name="Koziol U."/>
            <person name="Lambert O."/>
            <person name="Liu K."/>
            <person name="Luo X."/>
            <person name="Luo Y."/>
            <person name="Macchiaroli N."/>
            <person name="Nichol S."/>
            <person name="Paps J."/>
            <person name="Parkinson J."/>
            <person name="Pouchkina-Stantcheva N."/>
            <person name="Riddiford N."/>
            <person name="Rosenzvit M."/>
            <person name="Salinas G."/>
            <person name="Wasmuth J.D."/>
            <person name="Zamanian M."/>
            <person name="Zheng Y."/>
            <person name="Cai X."/>
            <person name="Soberon X."/>
            <person name="Olson P.D."/>
            <person name="Laclette J.P."/>
            <person name="Brehm K."/>
            <person name="Berriman M."/>
            <person name="Garciarrubio A."/>
            <person name="Bobes R.J."/>
            <person name="Fragoso G."/>
            <person name="Sanchez-Flores A."/>
            <person name="Estrada K."/>
            <person name="Cevallos M.A."/>
            <person name="Morett E."/>
            <person name="Gonzalez V."/>
            <person name="Portillo T."/>
            <person name="Ochoa-Leyva A."/>
            <person name="Jose M.V."/>
            <person name="Sciutto E."/>
            <person name="Landa A."/>
            <person name="Jimenez L."/>
            <person name="Valdes V."/>
            <person name="Carrero J.C."/>
            <person name="Larralde C."/>
            <person name="Morales-Montor J."/>
            <person name="Limon-Lason J."/>
            <person name="Soberon X."/>
            <person name="Laclette J.P."/>
        </authorList>
    </citation>
    <scope>NUCLEOTIDE SEQUENCE [LARGE SCALE GENOMIC DNA]</scope>
</reference>